<protein>
    <submittedName>
        <fullName evidence="2">Uncharacterized protein</fullName>
    </submittedName>
</protein>
<evidence type="ECO:0000313" key="3">
    <source>
        <dbReference type="Proteomes" id="UP000076842"/>
    </source>
</evidence>
<evidence type="ECO:0000313" key="2">
    <source>
        <dbReference type="EMBL" id="KZT56596.1"/>
    </source>
</evidence>
<sequence length="339" mass="37851">MAPKRKSTGEHDKAKKAKMDAADPPPSSPPAEPLSHTEEYRYDTAKDSTNDPFLVHPQDVLIPEEVPTSHPVGLDAEPTGLRPFVISTATDSNTISNTEGSNTVESDDESISSISLSESDRPDPPDLEKIPRPIQRILSMRKEADAQRGTYYITKVPFDLEFGRMDSFLDMRNFVVGKRNSAIKVYVSGVVISTDFRNVDGLPLRRVSIVIKPLTTLDSVAASRLYNEYSLPNDRTTQDSFLNIQASRWQTSYGAPRESPGNLFTNVYLAERSIRDREQCSVDSINRGDLVVLEMRIHSRRGEGKTRSVEFQLQTVNILVPGARDIPGPMDEEQNDVSW</sequence>
<feature type="compositionally biased region" description="Basic and acidic residues" evidence="1">
    <location>
        <begin position="7"/>
        <end position="21"/>
    </location>
</feature>
<organism evidence="2 3">
    <name type="scientific">Calocera cornea HHB12733</name>
    <dbReference type="NCBI Taxonomy" id="1353952"/>
    <lineage>
        <taxon>Eukaryota</taxon>
        <taxon>Fungi</taxon>
        <taxon>Dikarya</taxon>
        <taxon>Basidiomycota</taxon>
        <taxon>Agaricomycotina</taxon>
        <taxon>Dacrymycetes</taxon>
        <taxon>Dacrymycetales</taxon>
        <taxon>Dacrymycetaceae</taxon>
        <taxon>Calocera</taxon>
    </lineage>
</organism>
<feature type="region of interest" description="Disordered" evidence="1">
    <location>
        <begin position="1"/>
        <end position="130"/>
    </location>
</feature>
<gene>
    <name evidence="2" type="ORF">CALCODRAFT_483846</name>
</gene>
<feature type="compositionally biased region" description="Basic and acidic residues" evidence="1">
    <location>
        <begin position="118"/>
        <end position="130"/>
    </location>
</feature>
<accession>A0A165FDN1</accession>
<feature type="compositionally biased region" description="Pro residues" evidence="1">
    <location>
        <begin position="23"/>
        <end position="32"/>
    </location>
</feature>
<name>A0A165FDN1_9BASI</name>
<reference evidence="2 3" key="1">
    <citation type="journal article" date="2016" name="Mol. Biol. Evol.">
        <title>Comparative Genomics of Early-Diverging Mushroom-Forming Fungi Provides Insights into the Origins of Lignocellulose Decay Capabilities.</title>
        <authorList>
            <person name="Nagy L.G."/>
            <person name="Riley R."/>
            <person name="Tritt A."/>
            <person name="Adam C."/>
            <person name="Daum C."/>
            <person name="Floudas D."/>
            <person name="Sun H."/>
            <person name="Yadav J.S."/>
            <person name="Pangilinan J."/>
            <person name="Larsson K.H."/>
            <person name="Matsuura K."/>
            <person name="Barry K."/>
            <person name="Labutti K."/>
            <person name="Kuo R."/>
            <person name="Ohm R.A."/>
            <person name="Bhattacharya S.S."/>
            <person name="Shirouzu T."/>
            <person name="Yoshinaga Y."/>
            <person name="Martin F.M."/>
            <person name="Grigoriev I.V."/>
            <person name="Hibbett D.S."/>
        </authorList>
    </citation>
    <scope>NUCLEOTIDE SEQUENCE [LARGE SCALE GENOMIC DNA]</scope>
    <source>
        <strain evidence="2 3">HHB12733</strain>
    </source>
</reference>
<dbReference type="AlphaFoldDB" id="A0A165FDN1"/>
<proteinExistence type="predicted"/>
<dbReference type="Proteomes" id="UP000076842">
    <property type="component" value="Unassembled WGS sequence"/>
</dbReference>
<evidence type="ECO:0000256" key="1">
    <source>
        <dbReference type="SAM" id="MobiDB-lite"/>
    </source>
</evidence>
<dbReference type="InParanoid" id="A0A165FDN1"/>
<dbReference type="OrthoDB" id="10426812at2759"/>
<feature type="compositionally biased region" description="Basic and acidic residues" evidence="1">
    <location>
        <begin position="35"/>
        <end position="49"/>
    </location>
</feature>
<keyword evidence="3" id="KW-1185">Reference proteome</keyword>
<feature type="compositionally biased region" description="Polar residues" evidence="1">
    <location>
        <begin position="87"/>
        <end position="104"/>
    </location>
</feature>
<dbReference type="EMBL" id="KV423975">
    <property type="protein sequence ID" value="KZT56596.1"/>
    <property type="molecule type" value="Genomic_DNA"/>
</dbReference>